<evidence type="ECO:0000256" key="3">
    <source>
        <dbReference type="ARBA" id="ARBA00012239"/>
    </source>
</evidence>
<keyword evidence="5" id="KW-0663">Pyridoxal phosphate</keyword>
<dbReference type="Gene3D" id="3.40.640.10">
    <property type="entry name" value="Type I PLP-dependent aspartate aminotransferase-like (Major domain)"/>
    <property type="match status" value="1"/>
</dbReference>
<dbReference type="RefSeq" id="WP_051510416.1">
    <property type="nucleotide sequence ID" value="NZ_AWSA01000017.1"/>
</dbReference>
<feature type="domain" description="Aminotransferase class V" evidence="7">
    <location>
        <begin position="34"/>
        <end position="415"/>
    </location>
</feature>
<dbReference type="InterPro" id="IPR015424">
    <property type="entry name" value="PyrdxlP-dep_Trfase"/>
</dbReference>
<dbReference type="GO" id="GO:0030170">
    <property type="term" value="F:pyridoxal phosphate binding"/>
    <property type="evidence" value="ECO:0007669"/>
    <property type="project" value="InterPro"/>
</dbReference>
<reference evidence="8 9" key="1">
    <citation type="submission" date="2013-08" db="EMBL/GenBank/DDBJ databases">
        <title>Intrasporangium oryzae NRRL B-24470.</title>
        <authorList>
            <person name="Liu H."/>
            <person name="Wang G."/>
        </authorList>
    </citation>
    <scope>NUCLEOTIDE SEQUENCE [LARGE SCALE GENOMIC DNA]</scope>
    <source>
        <strain evidence="8 9">NRRL B-24470</strain>
    </source>
</reference>
<dbReference type="PATRIC" id="fig|1386089.3.peg.1941"/>
<keyword evidence="9" id="KW-1185">Reference proteome</keyword>
<dbReference type="InterPro" id="IPR015421">
    <property type="entry name" value="PyrdxlP-dep_Trfase_major"/>
</dbReference>
<dbReference type="OrthoDB" id="9804366at2"/>
<evidence type="ECO:0000313" key="8">
    <source>
        <dbReference type="EMBL" id="EWT01814.1"/>
    </source>
</evidence>
<dbReference type="CDD" id="cd06453">
    <property type="entry name" value="SufS_like"/>
    <property type="match status" value="1"/>
</dbReference>
<dbReference type="InterPro" id="IPR015422">
    <property type="entry name" value="PyrdxlP-dep_Trfase_small"/>
</dbReference>
<accession>W9GD67</accession>
<dbReference type="Gene3D" id="3.90.1150.10">
    <property type="entry name" value="Aspartate Aminotransferase, domain 1"/>
    <property type="match status" value="1"/>
</dbReference>
<evidence type="ECO:0000256" key="2">
    <source>
        <dbReference type="ARBA" id="ARBA00010447"/>
    </source>
</evidence>
<comment type="catalytic activity">
    <reaction evidence="6">
        <text>(sulfur carrier)-H + L-cysteine = (sulfur carrier)-SH + L-alanine</text>
        <dbReference type="Rhea" id="RHEA:43892"/>
        <dbReference type="Rhea" id="RHEA-COMP:14737"/>
        <dbReference type="Rhea" id="RHEA-COMP:14739"/>
        <dbReference type="ChEBI" id="CHEBI:29917"/>
        <dbReference type="ChEBI" id="CHEBI:35235"/>
        <dbReference type="ChEBI" id="CHEBI:57972"/>
        <dbReference type="ChEBI" id="CHEBI:64428"/>
        <dbReference type="EC" id="2.8.1.7"/>
    </reaction>
</comment>
<comment type="cofactor">
    <cofactor evidence="1">
        <name>pyridoxal 5'-phosphate</name>
        <dbReference type="ChEBI" id="CHEBI:597326"/>
    </cofactor>
</comment>
<evidence type="ECO:0000256" key="4">
    <source>
        <dbReference type="ARBA" id="ARBA00022679"/>
    </source>
</evidence>
<dbReference type="InterPro" id="IPR000192">
    <property type="entry name" value="Aminotrans_V_dom"/>
</dbReference>
<comment type="caution">
    <text evidence="8">The sequence shown here is derived from an EMBL/GenBank/DDBJ whole genome shotgun (WGS) entry which is preliminary data.</text>
</comment>
<dbReference type="NCBIfam" id="TIGR01979">
    <property type="entry name" value="sufS"/>
    <property type="match status" value="1"/>
</dbReference>
<dbReference type="EMBL" id="AWSA01000017">
    <property type="protein sequence ID" value="EWT01814.1"/>
    <property type="molecule type" value="Genomic_DNA"/>
</dbReference>
<dbReference type="Pfam" id="PF00266">
    <property type="entry name" value="Aminotran_5"/>
    <property type="match status" value="1"/>
</dbReference>
<proteinExistence type="inferred from homology"/>
<comment type="similarity">
    <text evidence="2">Belongs to the class-V pyridoxal-phosphate-dependent aminotransferase family. Csd subfamily.</text>
</comment>
<evidence type="ECO:0000256" key="5">
    <source>
        <dbReference type="ARBA" id="ARBA00022898"/>
    </source>
</evidence>
<dbReference type="eggNOG" id="COG0520">
    <property type="taxonomic scope" value="Bacteria"/>
</dbReference>
<evidence type="ECO:0000313" key="9">
    <source>
        <dbReference type="Proteomes" id="UP000019489"/>
    </source>
</evidence>
<dbReference type="EC" id="2.8.1.7" evidence="3"/>
<evidence type="ECO:0000256" key="6">
    <source>
        <dbReference type="ARBA" id="ARBA00050776"/>
    </source>
</evidence>
<dbReference type="Proteomes" id="UP000019489">
    <property type="component" value="Unassembled WGS sequence"/>
</dbReference>
<organism evidence="8 9">
    <name type="scientific">Intrasporangium oryzae NRRL B-24470</name>
    <dbReference type="NCBI Taxonomy" id="1386089"/>
    <lineage>
        <taxon>Bacteria</taxon>
        <taxon>Bacillati</taxon>
        <taxon>Actinomycetota</taxon>
        <taxon>Actinomycetes</taxon>
        <taxon>Micrococcales</taxon>
        <taxon>Intrasporangiaceae</taxon>
        <taxon>Intrasporangium</taxon>
    </lineage>
</organism>
<evidence type="ECO:0000256" key="1">
    <source>
        <dbReference type="ARBA" id="ARBA00001933"/>
    </source>
</evidence>
<evidence type="ECO:0000259" key="7">
    <source>
        <dbReference type="Pfam" id="PF00266"/>
    </source>
</evidence>
<dbReference type="PANTHER" id="PTHR43586">
    <property type="entry name" value="CYSTEINE DESULFURASE"/>
    <property type="match status" value="1"/>
</dbReference>
<dbReference type="AlphaFoldDB" id="W9GD67"/>
<name>W9GD67_9MICO</name>
<protein>
    <recommendedName>
        <fullName evidence="3">cysteine desulfurase</fullName>
        <ecNumber evidence="3">2.8.1.7</ecNumber>
    </recommendedName>
</protein>
<sequence>MTSATAPFTDRELAAIRGEFPVLTRTVRDGKPLVYLDSGATSHKPVAVLDAERAFYEHHNAAVHRGAHQLAEEATDDFEAARETVAAFIGAPPHEVVFTKNATEAINLVAYAFSNAAPTDDPKDERFVLRPGDEILVTEMEHHANLVPWQELARRTGATLRWIPLGANGALDLSSLDDLLTERTKVFALAHVSNVLGTVNPVTELAARAHAVGALVVVDACQSVPHLPVDVASLGADFIAFSGHKMYGPMGVGVLWGRSELLEVMPPFLTGGSMIELVTMERSTWAPPPQKFEAGVPNAAQAVGLAAAVRWIERIGLERIQAHEARLVDALLAGLADRPWVRVVGPERGTPRGGAVAFVVDGVHAHDVGQVLDDAGVAVRVGHHCAWPLHRALGAAATTRASFAVHNTLDDVAALLAALDRVPVLFGLDVEQGPAAVELTHDEPATAGAS</sequence>
<dbReference type="GO" id="GO:0006534">
    <property type="term" value="P:cysteine metabolic process"/>
    <property type="evidence" value="ECO:0007669"/>
    <property type="project" value="InterPro"/>
</dbReference>
<keyword evidence="4" id="KW-0808">Transferase</keyword>
<gene>
    <name evidence="8" type="ORF">N865_08115</name>
</gene>
<dbReference type="SUPFAM" id="SSF53383">
    <property type="entry name" value="PLP-dependent transferases"/>
    <property type="match status" value="1"/>
</dbReference>
<dbReference type="InterPro" id="IPR010970">
    <property type="entry name" value="Cys_dSase_SufS"/>
</dbReference>
<dbReference type="STRING" id="1386089.N865_08115"/>
<dbReference type="PANTHER" id="PTHR43586:SF8">
    <property type="entry name" value="CYSTEINE DESULFURASE 1, CHLOROPLASTIC"/>
    <property type="match status" value="1"/>
</dbReference>
<dbReference type="GO" id="GO:0031071">
    <property type="term" value="F:cysteine desulfurase activity"/>
    <property type="evidence" value="ECO:0007669"/>
    <property type="project" value="UniProtKB-EC"/>
</dbReference>